<feature type="transmembrane region" description="Helical" evidence="1">
    <location>
        <begin position="145"/>
        <end position="167"/>
    </location>
</feature>
<name>A0A1T4VIA0_9FIRM</name>
<feature type="transmembrane region" description="Helical" evidence="1">
    <location>
        <begin position="187"/>
        <end position="204"/>
    </location>
</feature>
<proteinExistence type="predicted"/>
<keyword evidence="3" id="KW-1185">Reference proteome</keyword>
<dbReference type="AlphaFoldDB" id="A0A1T4VIA0"/>
<feature type="transmembrane region" description="Helical" evidence="1">
    <location>
        <begin position="318"/>
        <end position="336"/>
    </location>
</feature>
<dbReference type="OrthoDB" id="1643401at2"/>
<dbReference type="Proteomes" id="UP000190814">
    <property type="component" value="Unassembled WGS sequence"/>
</dbReference>
<dbReference type="RefSeq" id="WP_078765869.1">
    <property type="nucleotide sequence ID" value="NZ_FUXZ01000005.1"/>
</dbReference>
<organism evidence="2 3">
    <name type="scientific">Eubacterium uniforme</name>
    <dbReference type="NCBI Taxonomy" id="39495"/>
    <lineage>
        <taxon>Bacteria</taxon>
        <taxon>Bacillati</taxon>
        <taxon>Bacillota</taxon>
        <taxon>Clostridia</taxon>
        <taxon>Eubacteriales</taxon>
        <taxon>Eubacteriaceae</taxon>
        <taxon>Eubacterium</taxon>
    </lineage>
</organism>
<evidence type="ECO:0000313" key="2">
    <source>
        <dbReference type="EMBL" id="SKA64618.1"/>
    </source>
</evidence>
<keyword evidence="1" id="KW-0472">Membrane</keyword>
<dbReference type="STRING" id="39495.SAMN02745111_00996"/>
<reference evidence="2 3" key="1">
    <citation type="submission" date="2017-02" db="EMBL/GenBank/DDBJ databases">
        <authorList>
            <person name="Peterson S.W."/>
        </authorList>
    </citation>
    <scope>NUCLEOTIDE SEQUENCE [LARGE SCALE GENOMIC DNA]</scope>
    <source>
        <strain evidence="2 3">ATCC 35992</strain>
    </source>
</reference>
<feature type="transmembrane region" description="Helical" evidence="1">
    <location>
        <begin position="254"/>
        <end position="272"/>
    </location>
</feature>
<keyword evidence="1" id="KW-0812">Transmembrane</keyword>
<feature type="transmembrane region" description="Helical" evidence="1">
    <location>
        <begin position="92"/>
        <end position="111"/>
    </location>
</feature>
<feature type="transmembrane region" description="Helical" evidence="1">
    <location>
        <begin position="417"/>
        <end position="435"/>
    </location>
</feature>
<gene>
    <name evidence="2" type="ORF">SAMN02745111_00996</name>
</gene>
<evidence type="ECO:0000256" key="1">
    <source>
        <dbReference type="SAM" id="Phobius"/>
    </source>
</evidence>
<accession>A0A1T4VIA0</accession>
<sequence>MNSKTLFTKKKINKESFKFDLKRDFYMYVLYQIFFFFLLCFYVTILDPDKSRSWWDSSGRRVTLEYTSVVFTKIKGLSNWYEYLCFKDLFDLFASGTVKLFLMLIAVLETVRGYKYLNDKSKVDFYFSRPESRTSQFISRLIRSFIIVIGAYTIAQILGLVVCGVKFGGKFVPVVFVNLIPVYLLNIYYYLVIYLLSAIAVFLAGTGFTALVNIVTVHIGPLIFSVSLAILARFGKEESILESLIIRITKSLENIIGIIVTLFPFTDFVMYGRGAHEKVTKYHLRNIPSDGSIEGCKIATDSYRNITDITDINVPCRILIYVGLIILFLSIAIKIYNMRKTERAGEAYTFNLVMFPMELFAVSMVGIYSMGFFGGITRTNISSISVICGLIISAVAYGFIEFIYYGDIKGGFKGKGLSRLLIISLCWVILAVCFTV</sequence>
<feature type="transmembrane region" description="Helical" evidence="1">
    <location>
        <begin position="25"/>
        <end position="45"/>
    </location>
</feature>
<dbReference type="EMBL" id="FUXZ01000005">
    <property type="protein sequence ID" value="SKA64618.1"/>
    <property type="molecule type" value="Genomic_DNA"/>
</dbReference>
<feature type="transmembrane region" description="Helical" evidence="1">
    <location>
        <begin position="211"/>
        <end position="234"/>
    </location>
</feature>
<keyword evidence="1" id="KW-1133">Transmembrane helix</keyword>
<feature type="transmembrane region" description="Helical" evidence="1">
    <location>
        <begin position="348"/>
        <end position="372"/>
    </location>
</feature>
<evidence type="ECO:0000313" key="3">
    <source>
        <dbReference type="Proteomes" id="UP000190814"/>
    </source>
</evidence>
<protein>
    <submittedName>
        <fullName evidence="2">Uncharacterized protein</fullName>
    </submittedName>
</protein>
<feature type="transmembrane region" description="Helical" evidence="1">
    <location>
        <begin position="384"/>
        <end position="405"/>
    </location>
</feature>